<comment type="caution">
    <text evidence="2">The sequence shown here is derived from an EMBL/GenBank/DDBJ whole genome shotgun (WGS) entry which is preliminary data.</text>
</comment>
<accession>W4SA58</accession>
<sequence length="74" mass="7692">RARRGWRRAGSVGAGDAMVAGLAAALLGESTGLESCARLATAFSVSRLESGDARRLNPQQVRKLAGEIVIDPLS</sequence>
<dbReference type="InterPro" id="IPR011611">
    <property type="entry name" value="PfkB_dom"/>
</dbReference>
<feature type="domain" description="Carbohydrate kinase PfkB" evidence="1">
    <location>
        <begin position="11"/>
        <end position="56"/>
    </location>
</feature>
<evidence type="ECO:0000259" key="1">
    <source>
        <dbReference type="Pfam" id="PF00294"/>
    </source>
</evidence>
<name>W4SA58_9XANT</name>
<dbReference type="Pfam" id="PF00294">
    <property type="entry name" value="PfkB"/>
    <property type="match status" value="1"/>
</dbReference>
<dbReference type="Proteomes" id="UP000019143">
    <property type="component" value="Unassembled WGS sequence"/>
</dbReference>
<dbReference type="GO" id="GO:0016301">
    <property type="term" value="F:kinase activity"/>
    <property type="evidence" value="ECO:0007669"/>
    <property type="project" value="UniProtKB-KW"/>
</dbReference>
<evidence type="ECO:0000313" key="2">
    <source>
        <dbReference type="EMBL" id="GAE53282.1"/>
    </source>
</evidence>
<dbReference type="AlphaFoldDB" id="W4SA58"/>
<proteinExistence type="predicted"/>
<organism evidence="2 3">
    <name type="scientific">Xanthomonas arboricola pv. pruni str. MAFF 311562</name>
    <dbReference type="NCBI Taxonomy" id="1414836"/>
    <lineage>
        <taxon>Bacteria</taxon>
        <taxon>Pseudomonadati</taxon>
        <taxon>Pseudomonadota</taxon>
        <taxon>Gammaproteobacteria</taxon>
        <taxon>Lysobacterales</taxon>
        <taxon>Lysobacteraceae</taxon>
        <taxon>Xanthomonas</taxon>
    </lineage>
</organism>
<keyword evidence="2" id="KW-0808">Transferase</keyword>
<feature type="non-terminal residue" evidence="2">
    <location>
        <position position="1"/>
    </location>
</feature>
<dbReference type="InterPro" id="IPR029056">
    <property type="entry name" value="Ribokinase-like"/>
</dbReference>
<keyword evidence="2" id="KW-0418">Kinase</keyword>
<dbReference type="EMBL" id="BAVB01000421">
    <property type="protein sequence ID" value="GAE53282.1"/>
    <property type="molecule type" value="Genomic_DNA"/>
</dbReference>
<reference evidence="2 3" key="1">
    <citation type="submission" date="2014-01" db="EMBL/GenBank/DDBJ databases">
        <title>Genome sequence and analysis of Xanthomonas arboricola pv. pruni.</title>
        <authorList>
            <person name="Fujikawa T."/>
            <person name="Nakazono-Nagaoka E."/>
        </authorList>
    </citation>
    <scope>NUCLEOTIDE SEQUENCE [LARGE SCALE GENOMIC DNA]</scope>
    <source>
        <strain evidence="3">MAFF 311562</strain>
    </source>
</reference>
<evidence type="ECO:0000313" key="3">
    <source>
        <dbReference type="Proteomes" id="UP000019143"/>
    </source>
</evidence>
<dbReference type="Gene3D" id="3.40.1190.20">
    <property type="match status" value="1"/>
</dbReference>
<protein>
    <submittedName>
        <fullName evidence="2">1-phosphofructokinase</fullName>
    </submittedName>
</protein>
<dbReference type="SUPFAM" id="SSF53613">
    <property type="entry name" value="Ribokinase-like"/>
    <property type="match status" value="1"/>
</dbReference>
<gene>
    <name evidence="2" type="ORF">XPU_4814</name>
</gene>